<feature type="compositionally biased region" description="Gly residues" evidence="7">
    <location>
        <begin position="589"/>
        <end position="612"/>
    </location>
</feature>
<feature type="compositionally biased region" description="Gly residues" evidence="7">
    <location>
        <begin position="620"/>
        <end position="657"/>
    </location>
</feature>
<evidence type="ECO:0000313" key="9">
    <source>
        <dbReference type="EMBL" id="MDR7325569.1"/>
    </source>
</evidence>
<keyword evidence="2" id="KW-0808">Transferase</keyword>
<evidence type="ECO:0000256" key="1">
    <source>
        <dbReference type="ARBA" id="ARBA00022527"/>
    </source>
</evidence>
<evidence type="ECO:0000313" key="10">
    <source>
        <dbReference type="Proteomes" id="UP001183629"/>
    </source>
</evidence>
<keyword evidence="1" id="KW-0723">Serine/threonine-protein kinase</keyword>
<keyword evidence="10" id="KW-1185">Reference proteome</keyword>
<proteinExistence type="predicted"/>
<dbReference type="InterPro" id="IPR030616">
    <property type="entry name" value="Aur-like"/>
</dbReference>
<dbReference type="Proteomes" id="UP001183629">
    <property type="component" value="Unassembled WGS sequence"/>
</dbReference>
<evidence type="ECO:0000256" key="3">
    <source>
        <dbReference type="ARBA" id="ARBA00022741"/>
    </source>
</evidence>
<feature type="compositionally biased region" description="Polar residues" evidence="7">
    <location>
        <begin position="500"/>
        <end position="509"/>
    </location>
</feature>
<feature type="region of interest" description="Disordered" evidence="7">
    <location>
        <begin position="381"/>
        <end position="698"/>
    </location>
</feature>
<dbReference type="PANTHER" id="PTHR24350">
    <property type="entry name" value="SERINE/THREONINE-PROTEIN KINASE IAL-RELATED"/>
    <property type="match status" value="1"/>
</dbReference>
<evidence type="ECO:0000256" key="2">
    <source>
        <dbReference type="ARBA" id="ARBA00022679"/>
    </source>
</evidence>
<name>A0AAE3ZUW2_9ACTN</name>
<reference evidence="9 10" key="1">
    <citation type="submission" date="2023-07" db="EMBL/GenBank/DDBJ databases">
        <title>Sequencing the genomes of 1000 actinobacteria strains.</title>
        <authorList>
            <person name="Klenk H.-P."/>
        </authorList>
    </citation>
    <scope>NUCLEOTIDE SEQUENCE [LARGE SCALE GENOMIC DNA]</scope>
    <source>
        <strain evidence="9 10">DSM 44711</strain>
    </source>
</reference>
<dbReference type="PROSITE" id="PS00108">
    <property type="entry name" value="PROTEIN_KINASE_ST"/>
    <property type="match status" value="1"/>
</dbReference>
<feature type="compositionally biased region" description="Basic and acidic residues" evidence="7">
    <location>
        <begin position="524"/>
        <end position="535"/>
    </location>
</feature>
<dbReference type="InterPro" id="IPR017441">
    <property type="entry name" value="Protein_kinase_ATP_BS"/>
</dbReference>
<feature type="compositionally biased region" description="Low complexity" evidence="7">
    <location>
        <begin position="381"/>
        <end position="392"/>
    </location>
</feature>
<feature type="compositionally biased region" description="Low complexity" evidence="7">
    <location>
        <begin position="768"/>
        <end position="798"/>
    </location>
</feature>
<dbReference type="AlphaFoldDB" id="A0AAE3ZUW2"/>
<dbReference type="SMART" id="SM00220">
    <property type="entry name" value="S_TKc"/>
    <property type="match status" value="1"/>
</dbReference>
<dbReference type="InterPro" id="IPR008271">
    <property type="entry name" value="Ser/Thr_kinase_AS"/>
</dbReference>
<feature type="region of interest" description="Disordered" evidence="7">
    <location>
        <begin position="734"/>
        <end position="798"/>
    </location>
</feature>
<evidence type="ECO:0000256" key="6">
    <source>
        <dbReference type="PROSITE-ProRule" id="PRU10141"/>
    </source>
</evidence>
<dbReference type="InterPro" id="IPR011009">
    <property type="entry name" value="Kinase-like_dom_sf"/>
</dbReference>
<dbReference type="GO" id="GO:0004674">
    <property type="term" value="F:protein serine/threonine kinase activity"/>
    <property type="evidence" value="ECO:0007669"/>
    <property type="project" value="UniProtKB-KW"/>
</dbReference>
<keyword evidence="5 6" id="KW-0067">ATP-binding</keyword>
<dbReference type="SUPFAM" id="SSF56112">
    <property type="entry name" value="Protein kinase-like (PK-like)"/>
    <property type="match status" value="1"/>
</dbReference>
<organism evidence="9 10">
    <name type="scientific">Catenuloplanes niger</name>
    <dbReference type="NCBI Taxonomy" id="587534"/>
    <lineage>
        <taxon>Bacteria</taxon>
        <taxon>Bacillati</taxon>
        <taxon>Actinomycetota</taxon>
        <taxon>Actinomycetes</taxon>
        <taxon>Micromonosporales</taxon>
        <taxon>Micromonosporaceae</taxon>
        <taxon>Catenuloplanes</taxon>
    </lineage>
</organism>
<evidence type="ECO:0000256" key="5">
    <source>
        <dbReference type="ARBA" id="ARBA00022840"/>
    </source>
</evidence>
<dbReference type="GO" id="GO:0005524">
    <property type="term" value="F:ATP binding"/>
    <property type="evidence" value="ECO:0007669"/>
    <property type="project" value="UniProtKB-UniRule"/>
</dbReference>
<dbReference type="PROSITE" id="PS50011">
    <property type="entry name" value="PROTEIN_KINASE_DOM"/>
    <property type="match status" value="1"/>
</dbReference>
<feature type="compositionally biased region" description="Low complexity" evidence="7">
    <location>
        <begin position="557"/>
        <end position="568"/>
    </location>
</feature>
<protein>
    <recommendedName>
        <fullName evidence="8">Protein kinase domain-containing protein</fullName>
    </recommendedName>
</protein>
<keyword evidence="3 6" id="KW-0547">Nucleotide-binding</keyword>
<feature type="compositionally biased region" description="Gly residues" evidence="7">
    <location>
        <begin position="536"/>
        <end position="556"/>
    </location>
</feature>
<dbReference type="InterPro" id="IPR000719">
    <property type="entry name" value="Prot_kinase_dom"/>
</dbReference>
<evidence type="ECO:0000259" key="8">
    <source>
        <dbReference type="PROSITE" id="PS50011"/>
    </source>
</evidence>
<evidence type="ECO:0000256" key="4">
    <source>
        <dbReference type="ARBA" id="ARBA00022777"/>
    </source>
</evidence>
<keyword evidence="4" id="KW-0418">Kinase</keyword>
<feature type="compositionally biased region" description="Low complexity" evidence="7">
    <location>
        <begin position="735"/>
        <end position="761"/>
    </location>
</feature>
<feature type="region of interest" description="Disordered" evidence="7">
    <location>
        <begin position="304"/>
        <end position="333"/>
    </location>
</feature>
<dbReference type="PROSITE" id="PS00107">
    <property type="entry name" value="PROTEIN_KINASE_ATP"/>
    <property type="match status" value="1"/>
</dbReference>
<feature type="compositionally biased region" description="Basic and acidic residues" evidence="7">
    <location>
        <begin position="664"/>
        <end position="673"/>
    </location>
</feature>
<comment type="caution">
    <text evidence="9">The sequence shown here is derived from an EMBL/GenBank/DDBJ whole genome shotgun (WGS) entry which is preliminary data.</text>
</comment>
<dbReference type="Pfam" id="PF00069">
    <property type="entry name" value="Pkinase"/>
    <property type="match status" value="1"/>
</dbReference>
<feature type="binding site" evidence="6">
    <location>
        <position position="53"/>
    </location>
    <ligand>
        <name>ATP</name>
        <dbReference type="ChEBI" id="CHEBI:30616"/>
    </ligand>
</feature>
<gene>
    <name evidence="9" type="ORF">J2S44_005819</name>
</gene>
<dbReference type="EMBL" id="JAVDYC010000001">
    <property type="protein sequence ID" value="MDR7325569.1"/>
    <property type="molecule type" value="Genomic_DNA"/>
</dbReference>
<sequence>MSRSDSPATDPAGVPPPRRIGGAYALQEEIGGGATGTVWRALESSTGEQVAIKLLRDDLAGEPKIVMRFVQERAILRMLRHPHIVGVRELLTVGSSLGLVMDLIPGGSLRRRLRTAGTLPPAEAAVILGQTAAALSHAHRRGVVHRDLKPDNILLTSPGAADPTVRLTDFGVARVLDGARLTTTGAVIGTAGYLAPEVIAGGRPMPAADVYALGIVLFELLLGRPPFAGATPYAALHGFTLPRPASVPEPAWHIIESCLASDPTHRPTAAELIDRFRALADATAGLPALDALHDSLTDGALPILPRQKPVPAPPIPHAAAPVPDAAAPVPQAAAPGSEAAAAVPHAAVPGSHAAAAVPHAAAAVPHAAAAVPHAAAAVPHAAAPGSEAAPGSAAPPVPEAASGSGDTPGSEGAPDRSAAPGGSAVPGPEAEPPVAPGHSAVSPAVAGRRAASSESPVEDTVPVAPGAGATPAGGGDARIPVQGRKSGSTEPLPPAAASGPETTADPSCGTTGGENRPADAGGRAAERADDTDGRAGRGGNAGGTGDGSDNTGGTGDGSDSTGGSRSGAHGTGGTGDGSDNAGGSRSGAHGTGGTGGGSAAGGSGDHGSGGDNSGAESGAAGRGGAHGSDGSVAGGSSGGVGGSAAGASGSHGGGSHGGAEDDGAEGRAAEGRAAEGGGGDGRRRARGRRRSATAGAGGTLRRRVAAPLAGLAAIAVLGGAVALAIRHNAAEHHAAAAPHATTAAPTPVAAPERSPVPAVHAPKPPPATSAAQPTPTGAPTSVPARPVARTSAPAAATSAAATPEAVSYTWGATRCDSVMQWATTRPAVIQTCYAIGPAVRLSGVISALPGTSVVVSLHLVEESSGRTVAGPFTCPKATFTRDDVQQACGGFDASVPRGRRYAVVQTWRSTAQSESRLAPGTARTQFFTVPA</sequence>
<dbReference type="Gene3D" id="1.10.510.10">
    <property type="entry name" value="Transferase(Phosphotransferase) domain 1"/>
    <property type="match status" value="1"/>
</dbReference>
<feature type="compositionally biased region" description="Low complexity" evidence="7">
    <location>
        <begin position="417"/>
        <end position="428"/>
    </location>
</feature>
<feature type="domain" description="Protein kinase" evidence="8">
    <location>
        <begin position="24"/>
        <end position="279"/>
    </location>
</feature>
<accession>A0AAE3ZUW2</accession>
<feature type="compositionally biased region" description="Low complexity" evidence="7">
    <location>
        <begin position="317"/>
        <end position="333"/>
    </location>
</feature>
<feature type="compositionally biased region" description="Low complexity" evidence="7">
    <location>
        <begin position="577"/>
        <end position="588"/>
    </location>
</feature>
<feature type="compositionally biased region" description="Low complexity" evidence="7">
    <location>
        <begin position="460"/>
        <end position="470"/>
    </location>
</feature>
<dbReference type="RefSeq" id="WP_310420391.1">
    <property type="nucleotide sequence ID" value="NZ_JAVDYC010000001.1"/>
</dbReference>
<evidence type="ECO:0000256" key="7">
    <source>
        <dbReference type="SAM" id="MobiDB-lite"/>
    </source>
</evidence>
<dbReference type="CDD" id="cd14014">
    <property type="entry name" value="STKc_PknB_like"/>
    <property type="match status" value="1"/>
</dbReference>